<feature type="transmembrane region" description="Helical" evidence="6">
    <location>
        <begin position="194"/>
        <end position="215"/>
    </location>
</feature>
<organism evidence="8 9">
    <name type="scientific">Sphingobium tyrosinilyticum</name>
    <dbReference type="NCBI Taxonomy" id="2715436"/>
    <lineage>
        <taxon>Bacteria</taxon>
        <taxon>Pseudomonadati</taxon>
        <taxon>Pseudomonadota</taxon>
        <taxon>Alphaproteobacteria</taxon>
        <taxon>Sphingomonadales</taxon>
        <taxon>Sphingomonadaceae</taxon>
        <taxon>Sphingobium</taxon>
    </lineage>
</organism>
<dbReference type="Gene3D" id="1.20.1250.20">
    <property type="entry name" value="MFS general substrate transporter like domains"/>
    <property type="match status" value="2"/>
</dbReference>
<dbReference type="InterPro" id="IPR011701">
    <property type="entry name" value="MFS"/>
</dbReference>
<dbReference type="InterPro" id="IPR036259">
    <property type="entry name" value="MFS_trans_sf"/>
</dbReference>
<gene>
    <name evidence="8" type="ORF">ACFO3E_16505</name>
</gene>
<feature type="transmembrane region" description="Helical" evidence="6">
    <location>
        <begin position="380"/>
        <end position="401"/>
    </location>
</feature>
<feature type="transmembrane region" description="Helical" evidence="6">
    <location>
        <begin position="413"/>
        <end position="434"/>
    </location>
</feature>
<feature type="transmembrane region" description="Helical" evidence="6">
    <location>
        <begin position="322"/>
        <end position="340"/>
    </location>
</feature>
<feature type="transmembrane region" description="Helical" evidence="6">
    <location>
        <begin position="96"/>
        <end position="115"/>
    </location>
</feature>
<keyword evidence="3 6" id="KW-0812">Transmembrane</keyword>
<accession>A0ABV9F359</accession>
<feature type="transmembrane region" description="Helical" evidence="6">
    <location>
        <begin position="63"/>
        <end position="84"/>
    </location>
</feature>
<dbReference type="PANTHER" id="PTHR23505">
    <property type="entry name" value="SPINSTER"/>
    <property type="match status" value="1"/>
</dbReference>
<dbReference type="InterPro" id="IPR044770">
    <property type="entry name" value="MFS_spinster-like"/>
</dbReference>
<keyword evidence="9" id="KW-1185">Reference proteome</keyword>
<keyword evidence="5 6" id="KW-0472">Membrane</keyword>
<feature type="transmembrane region" description="Helical" evidence="6">
    <location>
        <begin position="288"/>
        <end position="310"/>
    </location>
</feature>
<dbReference type="PROSITE" id="PS50850">
    <property type="entry name" value="MFS"/>
    <property type="match status" value="1"/>
</dbReference>
<sequence length="449" mass="47849">MESAIEAEQSAEHAAKRPIRKDGPYAWFVLSVFMLAYMVSFIDRQLLTLLVGPIRATLHISDFQLSLLHGFAFAMFYTVLGMPIGRLVDRSRRTTVIAIGITVWSIMTALCGLARSFGQLFLARVGVGVGEAALSPGAYSMLSDCFSAHQLPRALSFYNGAANVGAGFAIMAGGALIALMPAVTLPGIGMLEPWQAVFIAVGLPGVLVALLVLALREPPRTGLKSSFGGEQPRIGEVFAYLAERRAAFGTLMIGYAVAGLVWNGSLAWLPTFFMRIHGWSVGDVAWRYGLAIIGAGSVGVIIGSQISIMLRARGHEDANIKIGLLSLGGVLPFGLASVLVQSDTVSILLVFVFFTFCSFPFGSAAAALQEITPNQMRGQVAAIYLFCLSFFGMGLGPAIVANFTDNVFGYDGALGYSLAITIAIVVPIAAFLLWRACGHYRAALARNDF</sequence>
<dbReference type="SUPFAM" id="SSF103473">
    <property type="entry name" value="MFS general substrate transporter"/>
    <property type="match status" value="1"/>
</dbReference>
<evidence type="ECO:0000256" key="1">
    <source>
        <dbReference type="ARBA" id="ARBA00004141"/>
    </source>
</evidence>
<proteinExistence type="predicted"/>
<feature type="transmembrane region" description="Helical" evidence="6">
    <location>
        <begin position="246"/>
        <end position="268"/>
    </location>
</feature>
<evidence type="ECO:0000256" key="2">
    <source>
        <dbReference type="ARBA" id="ARBA00022448"/>
    </source>
</evidence>
<feature type="transmembrane region" description="Helical" evidence="6">
    <location>
        <begin position="25"/>
        <end position="43"/>
    </location>
</feature>
<reference evidence="9" key="1">
    <citation type="journal article" date="2019" name="Int. J. Syst. Evol. Microbiol.">
        <title>The Global Catalogue of Microorganisms (GCM) 10K type strain sequencing project: providing services to taxonomists for standard genome sequencing and annotation.</title>
        <authorList>
            <consortium name="The Broad Institute Genomics Platform"/>
            <consortium name="The Broad Institute Genome Sequencing Center for Infectious Disease"/>
            <person name="Wu L."/>
            <person name="Ma J."/>
        </authorList>
    </citation>
    <scope>NUCLEOTIDE SEQUENCE [LARGE SCALE GENOMIC DNA]</scope>
    <source>
        <strain evidence="9">NBRC 103632</strain>
    </source>
</reference>
<evidence type="ECO:0000313" key="9">
    <source>
        <dbReference type="Proteomes" id="UP001595957"/>
    </source>
</evidence>
<protein>
    <submittedName>
        <fullName evidence="8">Spinster family MFS transporter</fullName>
    </submittedName>
</protein>
<dbReference type="CDD" id="cd17328">
    <property type="entry name" value="MFS_spinster_like"/>
    <property type="match status" value="1"/>
</dbReference>
<keyword evidence="2" id="KW-0813">Transport</keyword>
<evidence type="ECO:0000256" key="3">
    <source>
        <dbReference type="ARBA" id="ARBA00022692"/>
    </source>
</evidence>
<comment type="caution">
    <text evidence="8">The sequence shown here is derived from an EMBL/GenBank/DDBJ whole genome shotgun (WGS) entry which is preliminary data.</text>
</comment>
<evidence type="ECO:0000256" key="5">
    <source>
        <dbReference type="ARBA" id="ARBA00023136"/>
    </source>
</evidence>
<dbReference type="Pfam" id="PF07690">
    <property type="entry name" value="MFS_1"/>
    <property type="match status" value="1"/>
</dbReference>
<dbReference type="EMBL" id="JBHSFZ010000058">
    <property type="protein sequence ID" value="MFC4595763.1"/>
    <property type="molecule type" value="Genomic_DNA"/>
</dbReference>
<dbReference type="PANTHER" id="PTHR23505:SF79">
    <property type="entry name" value="PROTEIN SPINSTER"/>
    <property type="match status" value="1"/>
</dbReference>
<feature type="transmembrane region" description="Helical" evidence="6">
    <location>
        <begin position="121"/>
        <end position="139"/>
    </location>
</feature>
<feature type="domain" description="Major facilitator superfamily (MFS) profile" evidence="7">
    <location>
        <begin position="29"/>
        <end position="441"/>
    </location>
</feature>
<evidence type="ECO:0000256" key="6">
    <source>
        <dbReference type="SAM" id="Phobius"/>
    </source>
</evidence>
<dbReference type="RefSeq" id="WP_380806356.1">
    <property type="nucleotide sequence ID" value="NZ_JBHSFZ010000058.1"/>
</dbReference>
<dbReference type="Proteomes" id="UP001595957">
    <property type="component" value="Unassembled WGS sequence"/>
</dbReference>
<keyword evidence="4 6" id="KW-1133">Transmembrane helix</keyword>
<feature type="transmembrane region" description="Helical" evidence="6">
    <location>
        <begin position="160"/>
        <end position="182"/>
    </location>
</feature>
<comment type="subcellular location">
    <subcellularLocation>
        <location evidence="1">Membrane</location>
        <topology evidence="1">Multi-pass membrane protein</topology>
    </subcellularLocation>
</comment>
<name>A0ABV9F359_9SPHN</name>
<evidence type="ECO:0000313" key="8">
    <source>
        <dbReference type="EMBL" id="MFC4595763.1"/>
    </source>
</evidence>
<evidence type="ECO:0000256" key="4">
    <source>
        <dbReference type="ARBA" id="ARBA00022989"/>
    </source>
</evidence>
<evidence type="ECO:0000259" key="7">
    <source>
        <dbReference type="PROSITE" id="PS50850"/>
    </source>
</evidence>
<dbReference type="InterPro" id="IPR020846">
    <property type="entry name" value="MFS_dom"/>
</dbReference>
<feature type="transmembrane region" description="Helical" evidence="6">
    <location>
        <begin position="346"/>
        <end position="368"/>
    </location>
</feature>